<dbReference type="EMBL" id="JBDKXB010000007">
    <property type="protein sequence ID" value="MEY6432286.1"/>
    <property type="molecule type" value="Genomic_DNA"/>
</dbReference>
<dbReference type="Gene3D" id="2.40.10.340">
    <property type="entry name" value="Rod shape-determining protein MreC, domain 1"/>
    <property type="match status" value="1"/>
</dbReference>
<proteinExistence type="inferred from homology"/>
<accession>A0ABV4BCW8</accession>
<feature type="coiled-coil region" evidence="6">
    <location>
        <begin position="77"/>
        <end position="107"/>
    </location>
</feature>
<dbReference type="NCBIfam" id="TIGR00219">
    <property type="entry name" value="mreC"/>
    <property type="match status" value="1"/>
</dbReference>
<sequence>MKPLFVRGPSPVVRLVLAAFLGFALMVADHRYQYLETVRGSLSVLVYPFYYLANLPDTLLHRVQGRLADDEVLRRDLAALQRENLLLRARMQRFESLEAENRRLRDLLGSSVRVGERVLIAELLAVDLNPYRHHLLIDKGARAGVFVGQPVVDARAVMGQVVRADPLTARVLLITDVEHSLPVEVLRNGLRAIASGTGLINQLELPHLPKNADIRVGDLLVTSGLGGRFPAGYPVARVATVDSEPGNAFATVTAEPLARLDRSREVLLVWIPSSSEHAAGDPSEHSLNEAPER</sequence>
<dbReference type="Pfam" id="PF04085">
    <property type="entry name" value="MreC"/>
    <property type="match status" value="1"/>
</dbReference>
<dbReference type="PANTHER" id="PTHR34138">
    <property type="entry name" value="CELL SHAPE-DETERMINING PROTEIN MREC"/>
    <property type="match status" value="1"/>
</dbReference>
<reference evidence="8 9" key="1">
    <citation type="submission" date="2024-05" db="EMBL/GenBank/DDBJ databases">
        <title>Genome Sequence and Characterization of the New Strain Purple Sulfur Bacterium of Genus Thioalkalicoccus.</title>
        <authorList>
            <person name="Bryantseva I.A."/>
            <person name="Kyndt J.A."/>
            <person name="Imhoff J.F."/>
        </authorList>
    </citation>
    <scope>NUCLEOTIDE SEQUENCE [LARGE SCALE GENOMIC DNA]</scope>
    <source>
        <strain evidence="8 9">Um2</strain>
    </source>
</reference>
<evidence type="ECO:0000256" key="2">
    <source>
        <dbReference type="ARBA" id="ARBA00013855"/>
    </source>
</evidence>
<evidence type="ECO:0000256" key="3">
    <source>
        <dbReference type="ARBA" id="ARBA00022960"/>
    </source>
</evidence>
<keyword evidence="3 5" id="KW-0133">Cell shape</keyword>
<dbReference type="PANTHER" id="PTHR34138:SF1">
    <property type="entry name" value="CELL SHAPE-DETERMINING PROTEIN MREC"/>
    <property type="match status" value="1"/>
</dbReference>
<dbReference type="Gene3D" id="2.40.10.350">
    <property type="entry name" value="Rod shape-determining protein MreC, domain 2"/>
    <property type="match status" value="1"/>
</dbReference>
<gene>
    <name evidence="8" type="primary">mreC</name>
    <name evidence="8" type="ORF">ABC977_07660</name>
</gene>
<evidence type="ECO:0000256" key="4">
    <source>
        <dbReference type="ARBA" id="ARBA00032089"/>
    </source>
</evidence>
<keyword evidence="9" id="KW-1185">Reference proteome</keyword>
<dbReference type="Proteomes" id="UP001564408">
    <property type="component" value="Unassembled WGS sequence"/>
</dbReference>
<dbReference type="PIRSF" id="PIRSF038471">
    <property type="entry name" value="MreC"/>
    <property type="match status" value="1"/>
</dbReference>
<evidence type="ECO:0000313" key="8">
    <source>
        <dbReference type="EMBL" id="MEY6432286.1"/>
    </source>
</evidence>
<evidence type="ECO:0000313" key="9">
    <source>
        <dbReference type="Proteomes" id="UP001564408"/>
    </source>
</evidence>
<name>A0ABV4BCW8_9GAMM</name>
<dbReference type="InterPro" id="IPR055342">
    <property type="entry name" value="MreC_beta-barrel_core"/>
</dbReference>
<comment type="caution">
    <text evidence="8">The sequence shown here is derived from an EMBL/GenBank/DDBJ whole genome shotgun (WGS) entry which is preliminary data.</text>
</comment>
<organism evidence="8 9">
    <name type="scientific">Thioalkalicoccus limnaeus</name>
    <dbReference type="NCBI Taxonomy" id="120681"/>
    <lineage>
        <taxon>Bacteria</taxon>
        <taxon>Pseudomonadati</taxon>
        <taxon>Pseudomonadota</taxon>
        <taxon>Gammaproteobacteria</taxon>
        <taxon>Chromatiales</taxon>
        <taxon>Chromatiaceae</taxon>
        <taxon>Thioalkalicoccus</taxon>
    </lineage>
</organism>
<comment type="function">
    <text evidence="5">Involved in formation and maintenance of cell shape.</text>
</comment>
<comment type="similarity">
    <text evidence="1 5">Belongs to the MreC family.</text>
</comment>
<keyword evidence="6" id="KW-0175">Coiled coil</keyword>
<dbReference type="InterPro" id="IPR007221">
    <property type="entry name" value="MreC"/>
</dbReference>
<dbReference type="InterPro" id="IPR042175">
    <property type="entry name" value="Cell/Rod_MreC_2"/>
</dbReference>
<protein>
    <recommendedName>
        <fullName evidence="2 5">Cell shape-determining protein MreC</fullName>
    </recommendedName>
    <alternativeName>
        <fullName evidence="4 5">Cell shape protein MreC</fullName>
    </alternativeName>
</protein>
<dbReference type="InterPro" id="IPR042177">
    <property type="entry name" value="Cell/Rod_1"/>
</dbReference>
<dbReference type="RefSeq" id="WP_369666756.1">
    <property type="nucleotide sequence ID" value="NZ_JBDKXB010000007.1"/>
</dbReference>
<feature type="domain" description="Rod shape-determining protein MreC beta-barrel core" evidence="7">
    <location>
        <begin position="125"/>
        <end position="270"/>
    </location>
</feature>
<evidence type="ECO:0000259" key="7">
    <source>
        <dbReference type="Pfam" id="PF04085"/>
    </source>
</evidence>
<evidence type="ECO:0000256" key="6">
    <source>
        <dbReference type="SAM" id="Coils"/>
    </source>
</evidence>
<evidence type="ECO:0000256" key="1">
    <source>
        <dbReference type="ARBA" id="ARBA00009369"/>
    </source>
</evidence>
<evidence type="ECO:0000256" key="5">
    <source>
        <dbReference type="PIRNR" id="PIRNR038471"/>
    </source>
</evidence>